<proteinExistence type="predicted"/>
<dbReference type="PANTHER" id="PTHR34219">
    <property type="entry name" value="IRON-REGULATED INNER MEMBRANE PROTEIN-RELATED"/>
    <property type="match status" value="1"/>
</dbReference>
<accession>A0ABR7X1G5</accession>
<gene>
    <name evidence="3" type="ORF">IDJ75_03945</name>
</gene>
<sequence>MKIFFRNIHLYLSLAAGVVILCSCITGTILVFEKEINHRLHPERYYVTPGGQKLPLQQLVKGALKQLPKAKLASVMVYNDAERSVEIGAIIPEKKNKADKGINKKEAPAEKGKTGDVKDKKPKENARANITIFVNPYTGELLGQYSKRQSFLFTVEMLHRFLLAGKDSVGDTAVGISTLLFLFILITGVILWWPKTRNIMRQRLKIKFNGSGKRLTHDLHIVTGFYTSLFLIVIVLTGLVMSFKWANNALYAITGSKQQKDEAKAPKSKYKAGLKPLTFEQALASVGDKIKTAEFYSIRPPRDSAGTYSINVLEQGKTENASDSYNLDQYQGTVVAAQLFADKSLGQRVRSYVKPVHTGSVYGLPTKIISFVICLLACIFPVTGVMMWLNRIKKKKPARKKLIRHPQPATA</sequence>
<feature type="region of interest" description="Disordered" evidence="1">
    <location>
        <begin position="99"/>
        <end position="121"/>
    </location>
</feature>
<reference evidence="3 4" key="1">
    <citation type="submission" date="2020-09" db="EMBL/GenBank/DDBJ databases">
        <title>Novel species of Mucilaginibacter isolated from a glacier on the Tibetan Plateau.</title>
        <authorList>
            <person name="Liu Q."/>
            <person name="Xin Y.-H."/>
        </authorList>
    </citation>
    <scope>NUCLEOTIDE SEQUENCE [LARGE SCALE GENOMIC DNA]</scope>
    <source>
        <strain evidence="3 4">CGMCC 1.13878</strain>
    </source>
</reference>
<evidence type="ECO:0000256" key="1">
    <source>
        <dbReference type="SAM" id="MobiDB-lite"/>
    </source>
</evidence>
<dbReference type="EMBL" id="JACWMW010000001">
    <property type="protein sequence ID" value="MBD1384419.1"/>
    <property type="molecule type" value="Genomic_DNA"/>
</dbReference>
<keyword evidence="4" id="KW-1185">Reference proteome</keyword>
<comment type="caution">
    <text evidence="3">The sequence shown here is derived from an EMBL/GenBank/DDBJ whole genome shotgun (WGS) entry which is preliminary data.</text>
</comment>
<feature type="transmembrane region" description="Helical" evidence="2">
    <location>
        <begin position="12"/>
        <end position="32"/>
    </location>
</feature>
<feature type="transmembrane region" description="Helical" evidence="2">
    <location>
        <begin position="173"/>
        <end position="194"/>
    </location>
</feature>
<dbReference type="PANTHER" id="PTHR34219:SF3">
    <property type="entry name" value="BLL7967 PROTEIN"/>
    <property type="match status" value="1"/>
</dbReference>
<evidence type="ECO:0000313" key="4">
    <source>
        <dbReference type="Proteomes" id="UP000618754"/>
    </source>
</evidence>
<keyword evidence="2" id="KW-1133">Transmembrane helix</keyword>
<dbReference type="Proteomes" id="UP000618754">
    <property type="component" value="Unassembled WGS sequence"/>
</dbReference>
<name>A0ABR7X1G5_9SPHI</name>
<keyword evidence="2" id="KW-0812">Transmembrane</keyword>
<dbReference type="PROSITE" id="PS51257">
    <property type="entry name" value="PROKAR_LIPOPROTEIN"/>
    <property type="match status" value="1"/>
</dbReference>
<organism evidence="3 4">
    <name type="scientific">Mucilaginibacter rigui</name>
    <dbReference type="NCBI Taxonomy" id="534635"/>
    <lineage>
        <taxon>Bacteria</taxon>
        <taxon>Pseudomonadati</taxon>
        <taxon>Bacteroidota</taxon>
        <taxon>Sphingobacteriia</taxon>
        <taxon>Sphingobacteriales</taxon>
        <taxon>Sphingobacteriaceae</taxon>
        <taxon>Mucilaginibacter</taxon>
    </lineage>
</organism>
<evidence type="ECO:0000256" key="2">
    <source>
        <dbReference type="SAM" id="Phobius"/>
    </source>
</evidence>
<feature type="transmembrane region" description="Helical" evidence="2">
    <location>
        <begin position="368"/>
        <end position="389"/>
    </location>
</feature>
<feature type="transmembrane region" description="Helical" evidence="2">
    <location>
        <begin position="215"/>
        <end position="241"/>
    </location>
</feature>
<dbReference type="InterPro" id="IPR005625">
    <property type="entry name" value="PepSY-ass_TM"/>
</dbReference>
<keyword evidence="2" id="KW-0472">Membrane</keyword>
<evidence type="ECO:0000313" key="3">
    <source>
        <dbReference type="EMBL" id="MBD1384419.1"/>
    </source>
</evidence>
<protein>
    <submittedName>
        <fullName evidence="3">PepSY domain-containing protein</fullName>
    </submittedName>
</protein>
<dbReference type="Pfam" id="PF03929">
    <property type="entry name" value="PepSY_TM"/>
    <property type="match status" value="1"/>
</dbReference>
<dbReference type="RefSeq" id="WP_191174294.1">
    <property type="nucleotide sequence ID" value="NZ_JACWMW010000001.1"/>
</dbReference>